<evidence type="ECO:0000313" key="13">
    <source>
        <dbReference type="EMBL" id="XCC62759.1"/>
    </source>
</evidence>
<dbReference type="InterPro" id="IPR003821">
    <property type="entry name" value="DXP_reductoisomerase"/>
</dbReference>
<evidence type="ECO:0000256" key="9">
    <source>
        <dbReference type="HAMAP-Rule" id="MF_00183"/>
    </source>
</evidence>
<comment type="catalytic activity">
    <reaction evidence="8">
        <text>2-C-methyl-D-erythritol 4-phosphate + NADP(+) = 1-deoxy-D-xylulose 5-phosphate + NADPH + H(+)</text>
        <dbReference type="Rhea" id="RHEA:13717"/>
        <dbReference type="ChEBI" id="CHEBI:15378"/>
        <dbReference type="ChEBI" id="CHEBI:57783"/>
        <dbReference type="ChEBI" id="CHEBI:57792"/>
        <dbReference type="ChEBI" id="CHEBI:58262"/>
        <dbReference type="ChEBI" id="CHEBI:58349"/>
        <dbReference type="EC" id="1.1.1.267"/>
    </reaction>
    <physiologicalReaction direction="right-to-left" evidence="8">
        <dbReference type="Rhea" id="RHEA:13719"/>
    </physiologicalReaction>
</comment>
<comment type="cofactor">
    <cofactor evidence="9">
        <name>Mg(2+)</name>
        <dbReference type="ChEBI" id="CHEBI:18420"/>
    </cofactor>
    <cofactor evidence="9">
        <name>Mn(2+)</name>
        <dbReference type="ChEBI" id="CHEBI:29035"/>
    </cofactor>
</comment>
<comment type="caution">
    <text evidence="9">Lacks conserved residue(s) required for the propagation of feature annotation.</text>
</comment>
<dbReference type="AlphaFoldDB" id="A0AAU8A9S2"/>
<feature type="binding site" evidence="9">
    <location>
        <position position="150"/>
    </location>
    <ligand>
        <name>1-deoxy-D-xylulose 5-phosphate</name>
        <dbReference type="ChEBI" id="CHEBI:57792"/>
    </ligand>
</feature>
<keyword evidence="7 9" id="KW-0414">Isoprene biosynthesis</keyword>
<feature type="binding site" evidence="9">
    <location>
        <position position="220"/>
    </location>
    <ligand>
        <name>1-deoxy-D-xylulose 5-phosphate</name>
        <dbReference type="ChEBI" id="CHEBI:57792"/>
    </ligand>
</feature>
<dbReference type="GO" id="GO:0030145">
    <property type="term" value="F:manganese ion binding"/>
    <property type="evidence" value="ECO:0007669"/>
    <property type="project" value="TreeGrafter"/>
</dbReference>
<keyword evidence="4 9" id="KW-0521">NADP</keyword>
<protein>
    <recommendedName>
        <fullName evidence="9">1-deoxy-D-xylulose 5-phosphate reductoisomerase</fullName>
        <shortName evidence="9">DXP reductoisomerase</shortName>
        <ecNumber evidence="9">1.1.1.267</ecNumber>
    </recommendedName>
    <alternativeName>
        <fullName evidence="9">1-deoxyxylulose-5-phosphate reductoisomerase</fullName>
    </alternativeName>
    <alternativeName>
        <fullName evidence="9">2-C-methyl-D-erythritol 4-phosphate synthase</fullName>
    </alternativeName>
</protein>
<feature type="binding site" evidence="9">
    <location>
        <position position="175"/>
    </location>
    <ligand>
        <name>1-deoxy-D-xylulose 5-phosphate</name>
        <dbReference type="ChEBI" id="CHEBI:57792"/>
    </ligand>
</feature>
<dbReference type="SUPFAM" id="SSF51735">
    <property type="entry name" value="NAD(P)-binding Rossmann-fold domains"/>
    <property type="match status" value="1"/>
</dbReference>
<dbReference type="EMBL" id="CP117826">
    <property type="protein sequence ID" value="XCC62759.1"/>
    <property type="molecule type" value="Genomic_DNA"/>
</dbReference>
<feature type="binding site" evidence="9">
    <location>
        <position position="12"/>
    </location>
    <ligand>
        <name>NADPH</name>
        <dbReference type="ChEBI" id="CHEBI:57783"/>
    </ligand>
</feature>
<feature type="binding site" evidence="9">
    <location>
        <position position="217"/>
    </location>
    <ligand>
        <name>1-deoxy-D-xylulose 5-phosphate</name>
        <dbReference type="ChEBI" id="CHEBI:57792"/>
    </ligand>
</feature>
<gene>
    <name evidence="9 13" type="primary">dxr</name>
    <name evidence="13" type="ORF">PUP29_02210</name>
</gene>
<dbReference type="RefSeq" id="WP_079547450.1">
    <property type="nucleotide sequence ID" value="NZ_CP117826.1"/>
</dbReference>
<feature type="binding site" evidence="9">
    <location>
        <position position="211"/>
    </location>
    <ligand>
        <name>1-deoxy-D-xylulose 5-phosphate</name>
        <dbReference type="ChEBI" id="CHEBI:57792"/>
    </ligand>
</feature>
<evidence type="ECO:0000256" key="1">
    <source>
        <dbReference type="ARBA" id="ARBA00005094"/>
    </source>
</evidence>
<dbReference type="NCBIfam" id="TIGR00243">
    <property type="entry name" value="Dxr"/>
    <property type="match status" value="1"/>
</dbReference>
<dbReference type="GO" id="GO:0070402">
    <property type="term" value="F:NADPH binding"/>
    <property type="evidence" value="ECO:0007669"/>
    <property type="project" value="InterPro"/>
</dbReference>
<dbReference type="InterPro" id="IPR036291">
    <property type="entry name" value="NAD(P)-bd_dom_sf"/>
</dbReference>
<keyword evidence="6 9" id="KW-0464">Manganese</keyword>
<feature type="binding site" evidence="9">
    <location>
        <position position="37"/>
    </location>
    <ligand>
        <name>NADPH</name>
        <dbReference type="ChEBI" id="CHEBI:57783"/>
    </ligand>
</feature>
<feature type="binding site" evidence="9">
    <location>
        <position position="149"/>
    </location>
    <ligand>
        <name>1-deoxy-D-xylulose 5-phosphate</name>
        <dbReference type="ChEBI" id="CHEBI:57792"/>
    </ligand>
</feature>
<feature type="domain" description="1-deoxy-D-xylulose 5-phosphate reductoisomerase C-terminal" evidence="11">
    <location>
        <begin position="144"/>
        <end position="228"/>
    </location>
</feature>
<keyword evidence="9" id="KW-0460">Magnesium</keyword>
<feature type="binding site" evidence="9">
    <location>
        <position position="198"/>
    </location>
    <ligand>
        <name>1-deoxy-D-xylulose 5-phosphate</name>
        <dbReference type="ChEBI" id="CHEBI:57792"/>
    </ligand>
</feature>
<comment type="pathway">
    <text evidence="1 9">Isoprenoid biosynthesis; isopentenyl diphosphate biosynthesis via DXP pathway; isopentenyl diphosphate from 1-deoxy-D-xylulose 5-phosphate: step 1/6.</text>
</comment>
<comment type="similarity">
    <text evidence="2 9">Belongs to the DXR family.</text>
</comment>
<feature type="binding site" evidence="9">
    <location>
        <position position="13"/>
    </location>
    <ligand>
        <name>NADPH</name>
        <dbReference type="ChEBI" id="CHEBI:57783"/>
    </ligand>
</feature>
<reference evidence="13" key="1">
    <citation type="submission" date="2023-02" db="EMBL/GenBank/DDBJ databases">
        <title>Gut commensal Christensenella minuta modulates host metabolism via a new class of secondary bile acids.</title>
        <authorList>
            <person name="Liu C."/>
        </authorList>
    </citation>
    <scope>NUCLEOTIDE SEQUENCE</scope>
    <source>
        <strain evidence="13">CA70</strain>
    </source>
</reference>
<evidence type="ECO:0000256" key="8">
    <source>
        <dbReference type="ARBA" id="ARBA00048543"/>
    </source>
</evidence>
<evidence type="ECO:0000256" key="6">
    <source>
        <dbReference type="ARBA" id="ARBA00023211"/>
    </source>
</evidence>
<feature type="binding site" evidence="9">
    <location>
        <position position="216"/>
    </location>
    <ligand>
        <name>1-deoxy-D-xylulose 5-phosphate</name>
        <dbReference type="ChEBI" id="CHEBI:57792"/>
    </ligand>
</feature>
<evidence type="ECO:0000256" key="5">
    <source>
        <dbReference type="ARBA" id="ARBA00023002"/>
    </source>
</evidence>
<dbReference type="Pfam" id="PF02670">
    <property type="entry name" value="DXP_reductoisom"/>
    <property type="match status" value="1"/>
</dbReference>
<dbReference type="GO" id="GO:0051484">
    <property type="term" value="P:isopentenyl diphosphate biosynthetic process, methylerythritol 4-phosphate pathway involved in terpenoid biosynthetic process"/>
    <property type="evidence" value="ECO:0007669"/>
    <property type="project" value="UniProtKB-ARBA"/>
</dbReference>
<evidence type="ECO:0000259" key="11">
    <source>
        <dbReference type="Pfam" id="PF08436"/>
    </source>
</evidence>
<evidence type="ECO:0000256" key="3">
    <source>
        <dbReference type="ARBA" id="ARBA00022723"/>
    </source>
</evidence>
<dbReference type="InterPro" id="IPR013512">
    <property type="entry name" value="DXP_reductoisomerase_N"/>
</dbReference>
<feature type="binding site" evidence="9">
    <location>
        <position position="10"/>
    </location>
    <ligand>
        <name>NADPH</name>
        <dbReference type="ChEBI" id="CHEBI:57783"/>
    </ligand>
</feature>
<feature type="binding site" evidence="9">
    <location>
        <position position="122"/>
    </location>
    <ligand>
        <name>NADPH</name>
        <dbReference type="ChEBI" id="CHEBI:57783"/>
    </ligand>
</feature>
<evidence type="ECO:0000256" key="2">
    <source>
        <dbReference type="ARBA" id="ARBA00006825"/>
    </source>
</evidence>
<accession>A0AAU8A9S2</accession>
<dbReference type="PIRSF" id="PIRSF006205">
    <property type="entry name" value="Dxp_reductismrs"/>
    <property type="match status" value="1"/>
</dbReference>
<feature type="domain" description="DXP reductoisomerase C-terminal" evidence="12">
    <location>
        <begin position="260"/>
        <end position="376"/>
    </location>
</feature>
<dbReference type="SUPFAM" id="SSF55347">
    <property type="entry name" value="Glyceraldehyde-3-phosphate dehydrogenase-like, C-terminal domain"/>
    <property type="match status" value="1"/>
</dbReference>
<dbReference type="EC" id="1.1.1.267" evidence="9"/>
<feature type="binding site" evidence="9">
    <location>
        <position position="11"/>
    </location>
    <ligand>
        <name>NADPH</name>
        <dbReference type="ChEBI" id="CHEBI:57783"/>
    </ligand>
</feature>
<dbReference type="SUPFAM" id="SSF69055">
    <property type="entry name" value="1-deoxy-D-xylulose-5-phosphate reductoisomerase, C-terminal domain"/>
    <property type="match status" value="1"/>
</dbReference>
<evidence type="ECO:0000259" key="12">
    <source>
        <dbReference type="Pfam" id="PF13288"/>
    </source>
</evidence>
<name>A0AAU8A9S2_9FIRM</name>
<dbReference type="Pfam" id="PF13288">
    <property type="entry name" value="DXPR_C"/>
    <property type="match status" value="1"/>
</dbReference>
<dbReference type="HAMAP" id="MF_00183">
    <property type="entry name" value="DXP_reductoisom"/>
    <property type="match status" value="1"/>
</dbReference>
<comment type="function">
    <text evidence="9">Catalyzes the NADPH-dependent rearrangement and reduction of 1-deoxy-D-xylulose-5-phosphate (DXP) to 2-C-methyl-D-erythritol 4-phosphate (MEP).</text>
</comment>
<dbReference type="PANTHER" id="PTHR30525">
    <property type="entry name" value="1-DEOXY-D-XYLULOSE 5-PHOSPHATE REDUCTOISOMERASE"/>
    <property type="match status" value="1"/>
</dbReference>
<dbReference type="Pfam" id="PF08436">
    <property type="entry name" value="DXP_redisom_C"/>
    <property type="match status" value="1"/>
</dbReference>
<feature type="binding site" evidence="9">
    <location>
        <position position="123"/>
    </location>
    <ligand>
        <name>1-deoxy-D-xylulose 5-phosphate</name>
        <dbReference type="ChEBI" id="CHEBI:57792"/>
    </ligand>
</feature>
<feature type="binding site" evidence="9">
    <location>
        <position position="124"/>
    </location>
    <ligand>
        <name>NADPH</name>
        <dbReference type="ChEBI" id="CHEBI:57783"/>
    </ligand>
</feature>
<proteinExistence type="inferred from homology"/>
<dbReference type="PANTHER" id="PTHR30525:SF0">
    <property type="entry name" value="1-DEOXY-D-XYLULOSE 5-PHOSPHATE REDUCTOISOMERASE, CHLOROPLASTIC"/>
    <property type="match status" value="1"/>
</dbReference>
<keyword evidence="3 9" id="KW-0479">Metal-binding</keyword>
<keyword evidence="5 9" id="KW-0560">Oxidoreductase</keyword>
<dbReference type="Gene3D" id="3.40.50.720">
    <property type="entry name" value="NAD(P)-binding Rossmann-like Domain"/>
    <property type="match status" value="1"/>
</dbReference>
<feature type="binding site" evidence="9">
    <location>
        <position position="220"/>
    </location>
    <ligand>
        <name>Mn(2+)</name>
        <dbReference type="ChEBI" id="CHEBI:29035"/>
    </ligand>
</feature>
<organism evidence="13">
    <name type="scientific">Christensenella massiliensis</name>
    <dbReference type="NCBI Taxonomy" id="1805714"/>
    <lineage>
        <taxon>Bacteria</taxon>
        <taxon>Bacillati</taxon>
        <taxon>Bacillota</taxon>
        <taxon>Clostridia</taxon>
        <taxon>Christensenellales</taxon>
        <taxon>Christensenellaceae</taxon>
        <taxon>Christensenella</taxon>
    </lineage>
</organism>
<dbReference type="GO" id="GO:0030604">
    <property type="term" value="F:1-deoxy-D-xylulose-5-phosphate reductoisomerase activity"/>
    <property type="evidence" value="ECO:0007669"/>
    <property type="project" value="UniProtKB-UniRule"/>
</dbReference>
<dbReference type="Gene3D" id="1.10.1740.10">
    <property type="match status" value="1"/>
</dbReference>
<dbReference type="InterPro" id="IPR026877">
    <property type="entry name" value="DXPR_C"/>
</dbReference>
<feature type="binding site" evidence="9">
    <location>
        <position position="148"/>
    </location>
    <ligand>
        <name>Mn(2+)</name>
        <dbReference type="ChEBI" id="CHEBI:29035"/>
    </ligand>
</feature>
<sequence>MRNITILGATGSVGKQSVDVAKAYPDKIHVGCISAHRDVEALAEAANELRPEYVAFTGAETELNQVEKLLDYRPVILSGRDALKKACTCGQPDMVVLSVLGIAGLPAFEECLKHKITVALANKESLVCGGHIAQKLIQETGTKVLPVDSEHSALFQCLNHHFDTKGVENLWVTASGGPFLNWSKEEIEHAPLEKALKHPRWNMGQKITIDSASLANKGLEVMEAHFMYHIPPEHIKVLIHPQSIVHSMVEWEDSSVTAQMGPVDMRMPIQKAMLFPEMVPNPCIKPLNFYEIGSLEFSEPDIERFPCLALAFDAIREGTTAVYNTANEEAVACYLSASIEFGEIARLIQKSMKEFREKKPQNVAEILDLEQDVRNYVRAQVWDIRR</sequence>
<dbReference type="InterPro" id="IPR013644">
    <property type="entry name" value="DXP_reductoisomerase_C"/>
</dbReference>
<feature type="binding site" evidence="9">
    <location>
        <position position="150"/>
    </location>
    <ligand>
        <name>Mn(2+)</name>
        <dbReference type="ChEBI" id="CHEBI:29035"/>
    </ligand>
</feature>
<feature type="binding site" evidence="9">
    <location>
        <position position="204"/>
    </location>
    <ligand>
        <name>NADPH</name>
        <dbReference type="ChEBI" id="CHEBI:57783"/>
    </ligand>
</feature>
<dbReference type="FunFam" id="3.40.50.720:FF:000045">
    <property type="entry name" value="1-deoxy-D-xylulose 5-phosphate reductoisomerase"/>
    <property type="match status" value="1"/>
</dbReference>
<evidence type="ECO:0000256" key="7">
    <source>
        <dbReference type="ARBA" id="ARBA00023229"/>
    </source>
</evidence>
<evidence type="ECO:0000259" key="10">
    <source>
        <dbReference type="Pfam" id="PF02670"/>
    </source>
</evidence>
<evidence type="ECO:0000256" key="4">
    <source>
        <dbReference type="ARBA" id="ARBA00022857"/>
    </source>
</evidence>
<feature type="domain" description="1-deoxy-D-xylulose 5-phosphate reductoisomerase N-terminal" evidence="10">
    <location>
        <begin position="4"/>
        <end position="130"/>
    </location>
</feature>
<dbReference type="InterPro" id="IPR036169">
    <property type="entry name" value="DXPR_C_sf"/>
</dbReference>